<reference evidence="9" key="1">
    <citation type="submission" date="2021-07" db="EMBL/GenBank/DDBJ databases">
        <title>Genome Resource of American Ginseng Black Spot Pathogen Alternaria panax.</title>
        <authorList>
            <person name="Qiu C."/>
            <person name="Wang W."/>
            <person name="Liu Z."/>
        </authorList>
    </citation>
    <scope>NUCLEOTIDE SEQUENCE</scope>
    <source>
        <strain evidence="9">BNCC115425</strain>
    </source>
</reference>
<dbReference type="Pfam" id="PF00400">
    <property type="entry name" value="WD40"/>
    <property type="match status" value="2"/>
</dbReference>
<dbReference type="PROSITE" id="PS50082">
    <property type="entry name" value="WD_REPEATS_2"/>
    <property type="match status" value="1"/>
</dbReference>
<comment type="similarity">
    <text evidence="4">Belongs to the WD repeat ASA1 family.</text>
</comment>
<dbReference type="SUPFAM" id="SSF50978">
    <property type="entry name" value="WD40 repeat-like"/>
    <property type="match status" value="1"/>
</dbReference>
<evidence type="ECO:0000256" key="3">
    <source>
        <dbReference type="ARBA" id="ARBA00037338"/>
    </source>
</evidence>
<feature type="compositionally biased region" description="Basic and acidic residues" evidence="8">
    <location>
        <begin position="269"/>
        <end position="280"/>
    </location>
</feature>
<dbReference type="AlphaFoldDB" id="A0AAD4NSW1"/>
<dbReference type="PANTHER" id="PTHR19854">
    <property type="entry name" value="TRANSDUCIN BETA-LIKE 3"/>
    <property type="match status" value="1"/>
</dbReference>
<keyword evidence="10" id="KW-1185">Reference proteome</keyword>
<evidence type="ECO:0000256" key="1">
    <source>
        <dbReference type="ARBA" id="ARBA00022574"/>
    </source>
</evidence>
<evidence type="ECO:0000256" key="6">
    <source>
        <dbReference type="ARBA" id="ARBA00040563"/>
    </source>
</evidence>
<dbReference type="InterPro" id="IPR015943">
    <property type="entry name" value="WD40/YVTN_repeat-like_dom_sf"/>
</dbReference>
<dbReference type="InterPro" id="IPR001680">
    <property type="entry name" value="WD40_rpt"/>
</dbReference>
<keyword evidence="2" id="KW-0677">Repeat</keyword>
<evidence type="ECO:0000256" key="8">
    <source>
        <dbReference type="SAM" id="MobiDB-lite"/>
    </source>
</evidence>
<evidence type="ECO:0000256" key="4">
    <source>
        <dbReference type="ARBA" id="ARBA00037931"/>
    </source>
</evidence>
<dbReference type="Gene3D" id="2.130.10.10">
    <property type="entry name" value="YVTN repeat-like/Quinoprotein amine dehydrogenase"/>
    <property type="match status" value="2"/>
</dbReference>
<keyword evidence="1 7" id="KW-0853">WD repeat</keyword>
<dbReference type="SMART" id="SM00320">
    <property type="entry name" value="WD40"/>
    <property type="match status" value="5"/>
</dbReference>
<dbReference type="InterPro" id="IPR019775">
    <property type="entry name" value="WD40_repeat_CS"/>
</dbReference>
<comment type="function">
    <text evidence="3">Component of the ASTRA complex involved in chromatin remodeling.</text>
</comment>
<evidence type="ECO:0000313" key="10">
    <source>
        <dbReference type="Proteomes" id="UP001199106"/>
    </source>
</evidence>
<protein>
    <recommendedName>
        <fullName evidence="6">ASTRA-associated protein 1</fullName>
    </recommendedName>
</protein>
<evidence type="ECO:0000256" key="7">
    <source>
        <dbReference type="PROSITE-ProRule" id="PRU00221"/>
    </source>
</evidence>
<dbReference type="InterPro" id="IPR036322">
    <property type="entry name" value="WD40_repeat_dom_sf"/>
</dbReference>
<organism evidence="9 10">
    <name type="scientific">Alternaria panax</name>
    <dbReference type="NCBI Taxonomy" id="48097"/>
    <lineage>
        <taxon>Eukaryota</taxon>
        <taxon>Fungi</taxon>
        <taxon>Dikarya</taxon>
        <taxon>Ascomycota</taxon>
        <taxon>Pezizomycotina</taxon>
        <taxon>Dothideomycetes</taxon>
        <taxon>Pleosporomycetidae</taxon>
        <taxon>Pleosporales</taxon>
        <taxon>Pleosporineae</taxon>
        <taxon>Pleosporaceae</taxon>
        <taxon>Alternaria</taxon>
        <taxon>Alternaria sect. Panax</taxon>
    </lineage>
</organism>
<dbReference type="Proteomes" id="UP001199106">
    <property type="component" value="Unassembled WGS sequence"/>
</dbReference>
<accession>A0AAD4NSW1</accession>
<comment type="caution">
    <text evidence="9">The sequence shown here is derived from an EMBL/GenBank/DDBJ whole genome shotgun (WGS) entry which is preliminary data.</text>
</comment>
<dbReference type="PROSITE" id="PS00678">
    <property type="entry name" value="WD_REPEATS_1"/>
    <property type="match status" value="2"/>
</dbReference>
<feature type="repeat" description="WD" evidence="7">
    <location>
        <begin position="19"/>
        <end position="60"/>
    </location>
</feature>
<feature type="region of interest" description="Disordered" evidence="8">
    <location>
        <begin position="269"/>
        <end position="289"/>
    </location>
</feature>
<name>A0AAD4NSW1_9PLEO</name>
<evidence type="ECO:0000256" key="2">
    <source>
        <dbReference type="ARBA" id="ARBA00022737"/>
    </source>
</evidence>
<dbReference type="PANTHER" id="PTHR19854:SF1">
    <property type="entry name" value="GUANINE NUCLEOTIDE-BINDING PROTEIN SUBUNIT BETA-LIKE PROTEIN 1"/>
    <property type="match status" value="1"/>
</dbReference>
<sequence length="447" mass="49354">MALERQTATLPPAQPTAVLRGHAAHIHSILFVRQNSRLLTGDADGWVVLWNVQTKRPLAVWPAHHGPILGFAQWGQANIITHGRDNRIRIWRLEPDDGAGKLSSTLPEDGNREHTPKPWLLHSLPVNTLNFCSFSMCYQCPPASIAADDSIFVAVPSTDDKMIDVYSFPSELLKVRIPRIQKVETGMAMAVKLIRSQVTQRILLLAGYEGGVTAAFMLAEEHADRGVETAQLVYLSQPHSQPILSLDASPECDFYYTSSADAVIAKHRIPDLPHHPDRVDNSSTIPSSESSLDLFARRNVNQTESRTSAPSGLSSLLSSSAPLAKSKPAPPVRAVVSLQPPYKLVDTKHAGQQSLRVRSDGRLVVTGGWDSRIRIYSTKTLKEVAVLKWHKEGVYSTAFGEILTPEEAGCSDKVVNKRQKERDEQTRLKHWVAAGAKDGKVSLWEIF</sequence>
<dbReference type="EMBL" id="JAANER010000002">
    <property type="protein sequence ID" value="KAG9194631.1"/>
    <property type="molecule type" value="Genomic_DNA"/>
</dbReference>
<gene>
    <name evidence="9" type="ORF">G6011_04666</name>
</gene>
<evidence type="ECO:0000313" key="9">
    <source>
        <dbReference type="EMBL" id="KAG9194631.1"/>
    </source>
</evidence>
<dbReference type="PROSITE" id="PS50294">
    <property type="entry name" value="WD_REPEATS_REGION"/>
    <property type="match status" value="1"/>
</dbReference>
<evidence type="ECO:0000256" key="5">
    <source>
        <dbReference type="ARBA" id="ARBA00038749"/>
    </source>
</evidence>
<proteinExistence type="inferred from homology"/>
<comment type="subunit">
    <text evidence="5">Component of the ASTRA chromatin remodeling machinery complex.</text>
</comment>